<feature type="region of interest" description="Disordered" evidence="1">
    <location>
        <begin position="1"/>
        <end position="107"/>
    </location>
</feature>
<feature type="compositionally biased region" description="Polar residues" evidence="1">
    <location>
        <begin position="49"/>
        <end position="68"/>
    </location>
</feature>
<feature type="compositionally biased region" description="Basic and acidic residues" evidence="1">
    <location>
        <begin position="75"/>
        <end position="87"/>
    </location>
</feature>
<dbReference type="EMBL" id="CAJNDS010000163">
    <property type="protein sequence ID" value="CAE6972705.1"/>
    <property type="molecule type" value="Genomic_DNA"/>
</dbReference>
<feature type="compositionally biased region" description="Pro residues" evidence="1">
    <location>
        <begin position="29"/>
        <end position="42"/>
    </location>
</feature>
<protein>
    <submittedName>
        <fullName evidence="2">Uncharacterized protein</fullName>
    </submittedName>
</protein>
<proteinExistence type="predicted"/>
<evidence type="ECO:0000256" key="1">
    <source>
        <dbReference type="SAM" id="MobiDB-lite"/>
    </source>
</evidence>
<evidence type="ECO:0000313" key="3">
    <source>
        <dbReference type="Proteomes" id="UP000604046"/>
    </source>
</evidence>
<feature type="region of interest" description="Disordered" evidence="1">
    <location>
        <begin position="169"/>
        <end position="199"/>
    </location>
</feature>
<comment type="caution">
    <text evidence="2">The sequence shown here is derived from an EMBL/GenBank/DDBJ whole genome shotgun (WGS) entry which is preliminary data.</text>
</comment>
<keyword evidence="3" id="KW-1185">Reference proteome</keyword>
<evidence type="ECO:0000313" key="2">
    <source>
        <dbReference type="EMBL" id="CAE6972705.1"/>
    </source>
</evidence>
<sequence length="289" mass="31783">MLTHADQQARQRRGFAGYASRQARASGLPPLPSKKTPPPPQGGTPSPSCRLSSSPYRSMTRHSNSTSALPCMRKGKLDPLHPVKRGDAFTARTQDMASTEPSRPMIEASSSVLDVARRAEEVLRVGAWSVRKLPENPDIPLVYLNEDEGRVEVEPPQEVLDDLQIDDLGSPAGPQLEAVEPPECEAPSGERGVQEEEPDESPVFRRIILGAKAEVPLRMARDILDAVREDLGLFEQVQERFSDSPEETFFRLDDELDEELAAVALSMQPGEVSEVLGTEAGMQILLRVR</sequence>
<reference evidence="2" key="1">
    <citation type="submission" date="2021-02" db="EMBL/GenBank/DDBJ databases">
        <authorList>
            <person name="Dougan E. K."/>
            <person name="Rhodes N."/>
            <person name="Thang M."/>
            <person name="Chan C."/>
        </authorList>
    </citation>
    <scope>NUCLEOTIDE SEQUENCE</scope>
</reference>
<name>A0A812I6T7_9DINO</name>
<dbReference type="OrthoDB" id="428274at2759"/>
<feature type="compositionally biased region" description="Polar residues" evidence="1">
    <location>
        <begin position="91"/>
        <end position="101"/>
    </location>
</feature>
<organism evidence="2 3">
    <name type="scientific">Symbiodinium natans</name>
    <dbReference type="NCBI Taxonomy" id="878477"/>
    <lineage>
        <taxon>Eukaryota</taxon>
        <taxon>Sar</taxon>
        <taxon>Alveolata</taxon>
        <taxon>Dinophyceae</taxon>
        <taxon>Suessiales</taxon>
        <taxon>Symbiodiniaceae</taxon>
        <taxon>Symbiodinium</taxon>
    </lineage>
</organism>
<dbReference type="AlphaFoldDB" id="A0A812I6T7"/>
<accession>A0A812I6T7</accession>
<gene>
    <name evidence="2" type="ORF">SNAT2548_LOCUS2739</name>
</gene>
<dbReference type="Proteomes" id="UP000604046">
    <property type="component" value="Unassembled WGS sequence"/>
</dbReference>